<sequence>MPATIRLTLDQPGSARIYPARLHGAACAVLESGGGEHRQQRKPFAVWPLRDLDGRTGWQLGWLAEHDPPAVPRRIRLGEAHCRVREVDVDGVSYARLANSEPARHAQLRMISPLYFSRNGRDHPLPDPVLIVRNAAQRWNAHAPEPLHVGEEQLRAITGMVFLHDLAGETVRTPVSATMEQTGFVGTVRLGLTRNAERVTRGLFAALMRFTAVAGVGAQTTHGFGGVQLEELDP</sequence>
<accession>A0A1H1A6W9</accession>
<reference evidence="3" key="1">
    <citation type="submission" date="2016-10" db="EMBL/GenBank/DDBJ databases">
        <authorList>
            <person name="Varghese N."/>
            <person name="Submissions S."/>
        </authorList>
    </citation>
    <scope>NUCLEOTIDE SEQUENCE [LARGE SCALE GENOMIC DNA]</scope>
    <source>
        <strain evidence="3">DSM 45459</strain>
    </source>
</reference>
<evidence type="ECO:0000313" key="3">
    <source>
        <dbReference type="Proteomes" id="UP000199301"/>
    </source>
</evidence>
<dbReference type="RefSeq" id="WP_092521860.1">
    <property type="nucleotide sequence ID" value="NZ_FNKO01000001.1"/>
</dbReference>
<organism evidence="2 3">
    <name type="scientific">Actinopolyspora saharensis</name>
    <dbReference type="NCBI Taxonomy" id="995062"/>
    <lineage>
        <taxon>Bacteria</taxon>
        <taxon>Bacillati</taxon>
        <taxon>Actinomycetota</taxon>
        <taxon>Actinomycetes</taxon>
        <taxon>Actinopolysporales</taxon>
        <taxon>Actinopolysporaceae</taxon>
        <taxon>Actinopolyspora</taxon>
    </lineage>
</organism>
<dbReference type="STRING" id="995062.SAMN04489718_1446"/>
<gene>
    <name evidence="2" type="ORF">SAMN04489718_1446</name>
</gene>
<dbReference type="Pfam" id="PF10040">
    <property type="entry name" value="CRISPR_Cas6"/>
    <property type="match status" value="1"/>
</dbReference>
<name>A0A1H1A6W9_9ACTN</name>
<evidence type="ECO:0000313" key="2">
    <source>
        <dbReference type="EMBL" id="SDQ35455.1"/>
    </source>
</evidence>
<dbReference type="InterPro" id="IPR019267">
    <property type="entry name" value="CRISPR-assoc_Cas6_C"/>
</dbReference>
<dbReference type="AlphaFoldDB" id="A0A1H1A6W9"/>
<keyword evidence="3" id="KW-1185">Reference proteome</keyword>
<dbReference type="Gene3D" id="3.30.70.1900">
    <property type="match status" value="1"/>
</dbReference>
<dbReference type="CDD" id="cd21141">
    <property type="entry name" value="Cas6_III-like"/>
    <property type="match status" value="1"/>
</dbReference>
<proteinExistence type="predicted"/>
<feature type="domain" description="CRISPR-associated protein Cas6 C-terminal" evidence="1">
    <location>
        <begin position="108"/>
        <end position="227"/>
    </location>
</feature>
<dbReference type="EMBL" id="FNKO01000001">
    <property type="protein sequence ID" value="SDQ35455.1"/>
    <property type="molecule type" value="Genomic_DNA"/>
</dbReference>
<dbReference type="Proteomes" id="UP000199301">
    <property type="component" value="Unassembled WGS sequence"/>
</dbReference>
<dbReference type="OrthoDB" id="3210681at2"/>
<evidence type="ECO:0000259" key="1">
    <source>
        <dbReference type="Pfam" id="PF10040"/>
    </source>
</evidence>
<protein>
    <submittedName>
        <fullName evidence="2">CRISPR-associated protein, Cas6 family</fullName>
    </submittedName>
</protein>